<dbReference type="Pfam" id="PF13426">
    <property type="entry name" value="PAS_9"/>
    <property type="match status" value="1"/>
</dbReference>
<dbReference type="FunFam" id="3.30.450.20:FF:000136">
    <property type="entry name" value="Sensor histidine kinase/response regulator Fos-1"/>
    <property type="match status" value="1"/>
</dbReference>
<evidence type="ECO:0000256" key="4">
    <source>
        <dbReference type="SAM" id="MobiDB-lite"/>
    </source>
</evidence>
<dbReference type="CDD" id="cd00082">
    <property type="entry name" value="HisKA"/>
    <property type="match status" value="1"/>
</dbReference>
<dbReference type="EMBL" id="CAJVNV010000053">
    <property type="protein sequence ID" value="CAG7998885.1"/>
    <property type="molecule type" value="Genomic_DNA"/>
</dbReference>
<dbReference type="InterPro" id="IPR004358">
    <property type="entry name" value="Sig_transdc_His_kin-like_C"/>
</dbReference>
<evidence type="ECO:0000256" key="2">
    <source>
        <dbReference type="ARBA" id="ARBA00023012"/>
    </source>
</evidence>
<proteinExistence type="predicted"/>
<dbReference type="SUPFAM" id="SSF52172">
    <property type="entry name" value="CheY-like"/>
    <property type="match status" value="1"/>
</dbReference>
<feature type="domain" description="PAS" evidence="7">
    <location>
        <begin position="297"/>
        <end position="370"/>
    </location>
</feature>
<dbReference type="InterPro" id="IPR005467">
    <property type="entry name" value="His_kinase_dom"/>
</dbReference>
<dbReference type="SUPFAM" id="SSF47384">
    <property type="entry name" value="Homodimeric domain of signal transducing histidine kinase"/>
    <property type="match status" value="1"/>
</dbReference>
<dbReference type="InterPro" id="IPR001789">
    <property type="entry name" value="Sig_transdc_resp-reg_receiver"/>
</dbReference>
<evidence type="ECO:0000313" key="9">
    <source>
        <dbReference type="Proteomes" id="UP001153461"/>
    </source>
</evidence>
<feature type="domain" description="Histidine kinase" evidence="5">
    <location>
        <begin position="438"/>
        <end position="661"/>
    </location>
</feature>
<feature type="region of interest" description="Disordered" evidence="4">
    <location>
        <begin position="132"/>
        <end position="163"/>
    </location>
</feature>
<dbReference type="SMART" id="SM00448">
    <property type="entry name" value="REC"/>
    <property type="match status" value="1"/>
</dbReference>
<protein>
    <recommendedName>
        <fullName evidence="10">Histidine kinase</fullName>
    </recommendedName>
</protein>
<dbReference type="OrthoDB" id="416253at2759"/>
<dbReference type="PROSITE" id="PS50110">
    <property type="entry name" value="RESPONSE_REGULATORY"/>
    <property type="match status" value="1"/>
</dbReference>
<dbReference type="InterPro" id="IPR036097">
    <property type="entry name" value="HisK_dim/P_sf"/>
</dbReference>
<dbReference type="Pfam" id="PF00989">
    <property type="entry name" value="PAS"/>
    <property type="match status" value="1"/>
</dbReference>
<dbReference type="InterPro" id="IPR036890">
    <property type="entry name" value="HATPase_C_sf"/>
</dbReference>
<dbReference type="InterPro" id="IPR000014">
    <property type="entry name" value="PAS"/>
</dbReference>
<feature type="modified residue" description="4-aspartylphosphate" evidence="3">
    <location>
        <position position="746"/>
    </location>
</feature>
<gene>
    <name evidence="8" type="ORF">PNAL_LOCUS1821</name>
</gene>
<dbReference type="SUPFAM" id="SSF55874">
    <property type="entry name" value="ATPase domain of HSP90 chaperone/DNA topoisomerase II/histidine kinase"/>
    <property type="match status" value="1"/>
</dbReference>
<dbReference type="SMART" id="SM00388">
    <property type="entry name" value="HisKA"/>
    <property type="match status" value="1"/>
</dbReference>
<dbReference type="PROSITE" id="PS50109">
    <property type="entry name" value="HIS_KIN"/>
    <property type="match status" value="1"/>
</dbReference>
<dbReference type="Pfam" id="PF00072">
    <property type="entry name" value="Response_reg"/>
    <property type="match status" value="1"/>
</dbReference>
<organism evidence="8 9">
    <name type="scientific">Penicillium nalgiovense</name>
    <dbReference type="NCBI Taxonomy" id="60175"/>
    <lineage>
        <taxon>Eukaryota</taxon>
        <taxon>Fungi</taxon>
        <taxon>Dikarya</taxon>
        <taxon>Ascomycota</taxon>
        <taxon>Pezizomycotina</taxon>
        <taxon>Eurotiomycetes</taxon>
        <taxon>Eurotiomycetidae</taxon>
        <taxon>Eurotiales</taxon>
        <taxon>Aspergillaceae</taxon>
        <taxon>Penicillium</taxon>
    </lineage>
</organism>
<dbReference type="PANTHER" id="PTHR45339:SF1">
    <property type="entry name" value="HYBRID SIGNAL TRANSDUCTION HISTIDINE KINASE J"/>
    <property type="match status" value="1"/>
</dbReference>
<keyword evidence="1 3" id="KW-0597">Phosphoprotein</keyword>
<dbReference type="Pfam" id="PF00512">
    <property type="entry name" value="HisKA"/>
    <property type="match status" value="1"/>
</dbReference>
<dbReference type="SUPFAM" id="SSF55785">
    <property type="entry name" value="PYP-like sensor domain (PAS domain)"/>
    <property type="match status" value="2"/>
</dbReference>
<evidence type="ECO:0000259" key="5">
    <source>
        <dbReference type="PROSITE" id="PS50109"/>
    </source>
</evidence>
<dbReference type="Gene3D" id="3.30.450.20">
    <property type="entry name" value="PAS domain"/>
    <property type="match status" value="2"/>
</dbReference>
<dbReference type="PANTHER" id="PTHR45339">
    <property type="entry name" value="HYBRID SIGNAL TRANSDUCTION HISTIDINE KINASE J"/>
    <property type="match status" value="1"/>
</dbReference>
<dbReference type="Proteomes" id="UP001153461">
    <property type="component" value="Unassembled WGS sequence"/>
</dbReference>
<dbReference type="SMART" id="SM00387">
    <property type="entry name" value="HATPase_c"/>
    <property type="match status" value="1"/>
</dbReference>
<accession>A0A9W4MPN9</accession>
<name>A0A9W4MPN9_PENNA</name>
<evidence type="ECO:0000256" key="1">
    <source>
        <dbReference type="ARBA" id="ARBA00022553"/>
    </source>
</evidence>
<dbReference type="NCBIfam" id="TIGR00229">
    <property type="entry name" value="sensory_box"/>
    <property type="match status" value="1"/>
</dbReference>
<dbReference type="CDD" id="cd17546">
    <property type="entry name" value="REC_hyHK_CKI1_RcsC-like"/>
    <property type="match status" value="1"/>
</dbReference>
<evidence type="ECO:0000313" key="8">
    <source>
        <dbReference type="EMBL" id="CAG7998885.1"/>
    </source>
</evidence>
<dbReference type="CDD" id="cd16922">
    <property type="entry name" value="HATPase_EvgS-ArcB-TorS-like"/>
    <property type="match status" value="1"/>
</dbReference>
<dbReference type="Gene3D" id="3.40.50.2300">
    <property type="match status" value="1"/>
</dbReference>
<dbReference type="Gene3D" id="1.10.287.130">
    <property type="match status" value="1"/>
</dbReference>
<dbReference type="InterPro" id="IPR035965">
    <property type="entry name" value="PAS-like_dom_sf"/>
</dbReference>
<dbReference type="InterPro" id="IPR003661">
    <property type="entry name" value="HisK_dim/P_dom"/>
</dbReference>
<dbReference type="Gene3D" id="3.30.565.10">
    <property type="entry name" value="Histidine kinase-like ATPase, C-terminal domain"/>
    <property type="match status" value="1"/>
</dbReference>
<dbReference type="InterPro" id="IPR013767">
    <property type="entry name" value="PAS_fold"/>
</dbReference>
<evidence type="ECO:0000259" key="6">
    <source>
        <dbReference type="PROSITE" id="PS50110"/>
    </source>
</evidence>
<reference evidence="8" key="1">
    <citation type="submission" date="2021-07" db="EMBL/GenBank/DDBJ databases">
        <authorList>
            <person name="Branca A.L. A."/>
        </authorList>
    </citation>
    <scope>NUCLEOTIDE SEQUENCE</scope>
</reference>
<dbReference type="GO" id="GO:0000155">
    <property type="term" value="F:phosphorelay sensor kinase activity"/>
    <property type="evidence" value="ECO:0007669"/>
    <property type="project" value="InterPro"/>
</dbReference>
<dbReference type="GO" id="GO:0006355">
    <property type="term" value="P:regulation of DNA-templated transcription"/>
    <property type="evidence" value="ECO:0007669"/>
    <property type="project" value="InterPro"/>
</dbReference>
<dbReference type="InterPro" id="IPR011006">
    <property type="entry name" value="CheY-like_superfamily"/>
</dbReference>
<evidence type="ECO:0000256" key="3">
    <source>
        <dbReference type="PROSITE-ProRule" id="PRU00169"/>
    </source>
</evidence>
<evidence type="ECO:0008006" key="10">
    <source>
        <dbReference type="Google" id="ProtNLM"/>
    </source>
</evidence>
<dbReference type="AlphaFoldDB" id="A0A9W4MPN9"/>
<comment type="caution">
    <text evidence="8">The sequence shown here is derived from an EMBL/GenBank/DDBJ whole genome shotgun (WGS) entry which is preliminary data.</text>
</comment>
<dbReference type="PROSITE" id="PS50112">
    <property type="entry name" value="PAS"/>
    <property type="match status" value="1"/>
</dbReference>
<sequence length="813" mass="90539">MVGAVNDVGSAALFLDRISATCGTPPIVHTAWHPPKQQGHPSLDCFVLCSPARSPTSAFPIPIYPSVNLPCAEISPKYAPHWSHPTHSHILYWDRHRVLRSLYQLVVRRWTASMALTSGLLTLTLDDTGKPFGTTPLRDEGTALAEPNQSSNSKDEKKMETPQKCTGFDASLSRIYRYHPVPTLVLDEDLCVVEVSVSHCTFSGQSRDELVGTCACDVPVHIIPAQDTSTLYGALRAAISSKEVQIIQRIHVKSKNSIYQLRITPIFEKSSLIFVVLEAQDTSKVHRVATDEQHTYMNETYKMLVDAVKDYAIFMLDTRGNITTWNPGAAILKGYSSSEIIGKHFSIFYSPEDRDIEKPGRGLARALQEGRMEDEGWRYRQDGSRFWANVMITPIHQFGRHVGFVKVTRNLTGRKAAETRMVAALEESAKMKTDFLANMSHEIRNPMNGMQLALAMIKDTDLTDQQLEYASIIEDSTSILLQIINDILDYSKLSSGSFPLHSDVVDIKGILDAVMRNCRSLLKPGVELNCSIPPDLPKSVRSDSLRYRQVVQNMLGNALKFTETGYIRLSTTFSPVESDPQTYIVTTEFADTGVGIPDFAVNTLFTPYTQFADSAALKYQGTGLGLSICKSLAELMDGTVGYRPGPQSKGSVFWFTARMGRIDICYSNKQPAMPSIDHAKDLLDRVREIAPRKRILLVEDNLVNHMVMLKLLQSLGFKRIGVAWDGAEAVRQVKQTPLSYNVVIMDISMPVLDGLEATSQIRGMGIDVPIVALTANALKGDMETYLAKGMNDYIKKPIHREQLLQVLWKWMGT</sequence>
<feature type="domain" description="Response regulatory" evidence="6">
    <location>
        <begin position="694"/>
        <end position="811"/>
    </location>
</feature>
<dbReference type="SMART" id="SM00091">
    <property type="entry name" value="PAS"/>
    <property type="match status" value="2"/>
</dbReference>
<dbReference type="Pfam" id="PF02518">
    <property type="entry name" value="HATPase_c"/>
    <property type="match status" value="1"/>
</dbReference>
<dbReference type="InterPro" id="IPR003594">
    <property type="entry name" value="HATPase_dom"/>
</dbReference>
<dbReference type="CDD" id="cd00130">
    <property type="entry name" value="PAS"/>
    <property type="match status" value="1"/>
</dbReference>
<dbReference type="PRINTS" id="PR00344">
    <property type="entry name" value="BCTRLSENSOR"/>
</dbReference>
<keyword evidence="2" id="KW-0902">Two-component regulatory system</keyword>
<evidence type="ECO:0000259" key="7">
    <source>
        <dbReference type="PROSITE" id="PS50112"/>
    </source>
</evidence>